<accession>A0ABV7H1V0</accession>
<proteinExistence type="predicted"/>
<name>A0ABV7H1V0_9BURK</name>
<gene>
    <name evidence="1" type="ORF">ACFOEN_08030</name>
</gene>
<dbReference type="PROSITE" id="PS51257">
    <property type="entry name" value="PROKAR_LIPOPROTEIN"/>
    <property type="match status" value="1"/>
</dbReference>
<organism evidence="1 2">
    <name type="scientific">Piscinibacterium candidicorallinum</name>
    <dbReference type="NCBI Taxonomy" id="1793872"/>
    <lineage>
        <taxon>Bacteria</taxon>
        <taxon>Pseudomonadati</taxon>
        <taxon>Pseudomonadota</taxon>
        <taxon>Betaproteobacteria</taxon>
        <taxon>Burkholderiales</taxon>
        <taxon>Piscinibacterium</taxon>
    </lineage>
</organism>
<dbReference type="Proteomes" id="UP001595556">
    <property type="component" value="Unassembled WGS sequence"/>
</dbReference>
<dbReference type="PANTHER" id="PTHR42923:SF39">
    <property type="entry name" value="AMINO OXIDASE"/>
    <property type="match status" value="1"/>
</dbReference>
<dbReference type="InterPro" id="IPR036188">
    <property type="entry name" value="FAD/NAD-bd_sf"/>
</dbReference>
<evidence type="ECO:0000313" key="1">
    <source>
        <dbReference type="EMBL" id="MFC3147587.1"/>
    </source>
</evidence>
<dbReference type="SUPFAM" id="SSF51905">
    <property type="entry name" value="FAD/NAD(P)-binding domain"/>
    <property type="match status" value="1"/>
</dbReference>
<dbReference type="Pfam" id="PF13450">
    <property type="entry name" value="NAD_binding_8"/>
    <property type="match status" value="1"/>
</dbReference>
<evidence type="ECO:0000313" key="2">
    <source>
        <dbReference type="Proteomes" id="UP001595556"/>
    </source>
</evidence>
<dbReference type="EMBL" id="JBHRTI010000004">
    <property type="protein sequence ID" value="MFC3147587.1"/>
    <property type="molecule type" value="Genomic_DNA"/>
</dbReference>
<dbReference type="InterPro" id="IPR050464">
    <property type="entry name" value="Zeta_carotene_desat/Oxidored"/>
</dbReference>
<dbReference type="PANTHER" id="PTHR42923">
    <property type="entry name" value="PROTOPORPHYRINOGEN OXIDASE"/>
    <property type="match status" value="1"/>
</dbReference>
<dbReference type="RefSeq" id="WP_377302830.1">
    <property type="nucleotide sequence ID" value="NZ_CP180191.1"/>
</dbReference>
<reference evidence="2" key="1">
    <citation type="journal article" date="2019" name="Int. J. Syst. Evol. Microbiol.">
        <title>The Global Catalogue of Microorganisms (GCM) 10K type strain sequencing project: providing services to taxonomists for standard genome sequencing and annotation.</title>
        <authorList>
            <consortium name="The Broad Institute Genomics Platform"/>
            <consortium name="The Broad Institute Genome Sequencing Center for Infectious Disease"/>
            <person name="Wu L."/>
            <person name="Ma J."/>
        </authorList>
    </citation>
    <scope>NUCLEOTIDE SEQUENCE [LARGE SCALE GENOMIC DNA]</scope>
    <source>
        <strain evidence="2">KCTC 52168</strain>
    </source>
</reference>
<dbReference type="Gene3D" id="3.50.50.60">
    <property type="entry name" value="FAD/NAD(P)-binding domain"/>
    <property type="match status" value="1"/>
</dbReference>
<comment type="caution">
    <text evidence="1">The sequence shown here is derived from an EMBL/GenBank/DDBJ whole genome shotgun (WGS) entry which is preliminary data.</text>
</comment>
<protein>
    <submittedName>
        <fullName evidence="1">FAD-dependent oxidoreductase</fullName>
    </submittedName>
</protein>
<sequence>MKRREFLAAGSAGALSAALAACGRKPDEIPIEFAGYDPARAHALREPWRAPAGITPRKTEVLVVGGGIAGLSAAWWLAREARAQVTLLEMEPTVGGNARGLAEHPALSDPCALGAHYLPSPSRQATELRLLLADVGVIRGDAFRPQPDYDPRAVNFAPQERLWMDARGEHAAGWQEGLLPLAEPASRTMAQYKQFAALIEDLMATGAFTMPSRLDAAALPSQVRALDASSFSDWLLSRGLDDADLHWYADYCCRDDYGTRAAETSAFAGVAYFAARHGFHADPREEGRVGADNPTLTWPTGNGAVAEKMREYIAARQASAIQTGCRVRRVAEVRGGVEVDCERIEGGRTAAVERWQAARVIIATPARTLPFLVEACPAPWLAATKSLSYAPWLTVNLGLSFVPGSTDGSPLAWDNVFKDSLSLGYVNAAHQSLHTRRTRTVWTWYRALAEQAPGVARKRLLDAPARAWVDEAVADILHAHPAAGAALEGAVVSRFGHAMARPAPGVMLGDAVASLRVPVGRIALAHSDLAGYSVFEEAQRFGVRAARWALQG</sequence>
<keyword evidence="2" id="KW-1185">Reference proteome</keyword>